<dbReference type="SMART" id="SM00060">
    <property type="entry name" value="FN3"/>
    <property type="match status" value="1"/>
</dbReference>
<name>A0ABD3XLF3_SINWO</name>
<dbReference type="InterPro" id="IPR003599">
    <property type="entry name" value="Ig_sub"/>
</dbReference>
<keyword evidence="3" id="KW-0472">Membrane</keyword>
<keyword evidence="3" id="KW-1133">Transmembrane helix</keyword>
<evidence type="ECO:0000259" key="6">
    <source>
        <dbReference type="PROSITE" id="PS50853"/>
    </source>
</evidence>
<keyword evidence="1" id="KW-0677">Repeat</keyword>
<evidence type="ECO:0000256" key="2">
    <source>
        <dbReference type="ARBA" id="ARBA00023157"/>
    </source>
</evidence>
<dbReference type="InterPro" id="IPR007110">
    <property type="entry name" value="Ig-like_dom"/>
</dbReference>
<feature type="domain" description="Ig-like" evidence="5">
    <location>
        <begin position="201"/>
        <end position="296"/>
    </location>
</feature>
<keyword evidence="4" id="KW-0732">Signal</keyword>
<feature type="domain" description="Ig-like" evidence="5">
    <location>
        <begin position="112"/>
        <end position="192"/>
    </location>
</feature>
<comment type="caution">
    <text evidence="7">The sequence shown here is derived from an EMBL/GenBank/DDBJ whole genome shotgun (WGS) entry which is preliminary data.</text>
</comment>
<dbReference type="SUPFAM" id="SSF49265">
    <property type="entry name" value="Fibronectin type III"/>
    <property type="match status" value="1"/>
</dbReference>
<dbReference type="Pfam" id="PF07679">
    <property type="entry name" value="I-set"/>
    <property type="match status" value="1"/>
</dbReference>
<evidence type="ECO:0000313" key="8">
    <source>
        <dbReference type="Proteomes" id="UP001634394"/>
    </source>
</evidence>
<evidence type="ECO:0000256" key="3">
    <source>
        <dbReference type="SAM" id="Phobius"/>
    </source>
</evidence>
<keyword evidence="3" id="KW-0812">Transmembrane</keyword>
<dbReference type="SMART" id="SM00409">
    <property type="entry name" value="IG"/>
    <property type="match status" value="3"/>
</dbReference>
<dbReference type="GO" id="GO:0016020">
    <property type="term" value="C:membrane"/>
    <property type="evidence" value="ECO:0007669"/>
    <property type="project" value="UniProtKB-SubCell"/>
</dbReference>
<sequence>MWRSVAIAFVFFLHILQTNSQDIYRIDNQNISVVEGHAFRYICKPPVTLTRRIWWQKNTTDTSRFFTNGNILNFLNTSRQDAGTYSCFAETVREGILTNITMAIIKLNIQYPAKVTQLWVSAREIDQYRTLSISCTVEGNPVDFKLLNVETQRQLVSGDAAVSFTISMNATCIDEGTYACTANNFLNNSTLTQQVYVWCPPQIDNWHPYPNMKYAKLGDNLTFDLAVWADPQPEFTWFKSEWWNHWLPTPIPSDRQNNTKLTTSLKIQNVGPSDFGNYTVMVKNRLGTLNSTFNLQPQGPPEPPSNLRIVNLTSTTVTLDWFIGYNYFEDSQTFAIQYSYQGLPFQTIAYTVYYSNQVEYHMNYTVSYLSPDTQYFFRVYSSNRYGNSDFSNTVQFVTYGAKPWYAPSLDTKMIAAVSVVGGLMIAILVVISVWWIRRRRNCKGVTSFTWLLKQVERSGLTRSTQKHIDEMSSHNEHLQNEQS</sequence>
<feature type="transmembrane region" description="Helical" evidence="3">
    <location>
        <begin position="413"/>
        <end position="436"/>
    </location>
</feature>
<keyword evidence="2" id="KW-1015">Disulfide bond</keyword>
<protein>
    <submittedName>
        <fullName evidence="7">Uncharacterized protein</fullName>
    </submittedName>
</protein>
<dbReference type="InterPro" id="IPR036116">
    <property type="entry name" value="FN3_sf"/>
</dbReference>
<evidence type="ECO:0000259" key="5">
    <source>
        <dbReference type="PROSITE" id="PS50835"/>
    </source>
</evidence>
<dbReference type="SUPFAM" id="SSF48726">
    <property type="entry name" value="Immunoglobulin"/>
    <property type="match status" value="3"/>
</dbReference>
<dbReference type="PROSITE" id="PS50853">
    <property type="entry name" value="FN3"/>
    <property type="match status" value="1"/>
</dbReference>
<dbReference type="InterPro" id="IPR013783">
    <property type="entry name" value="Ig-like_fold"/>
</dbReference>
<organism evidence="7 8">
    <name type="scientific">Sinanodonta woodiana</name>
    <name type="common">Chinese pond mussel</name>
    <name type="synonym">Anodonta woodiana</name>
    <dbReference type="NCBI Taxonomy" id="1069815"/>
    <lineage>
        <taxon>Eukaryota</taxon>
        <taxon>Metazoa</taxon>
        <taxon>Spiralia</taxon>
        <taxon>Lophotrochozoa</taxon>
        <taxon>Mollusca</taxon>
        <taxon>Bivalvia</taxon>
        <taxon>Autobranchia</taxon>
        <taxon>Heteroconchia</taxon>
        <taxon>Palaeoheterodonta</taxon>
        <taxon>Unionida</taxon>
        <taxon>Unionoidea</taxon>
        <taxon>Unionidae</taxon>
        <taxon>Unioninae</taxon>
        <taxon>Sinanodonta</taxon>
    </lineage>
</organism>
<dbReference type="CDD" id="cd00063">
    <property type="entry name" value="FN3"/>
    <property type="match status" value="1"/>
</dbReference>
<dbReference type="PANTHER" id="PTHR44170:SF6">
    <property type="entry name" value="CONTACTIN"/>
    <property type="match status" value="1"/>
</dbReference>
<evidence type="ECO:0000313" key="7">
    <source>
        <dbReference type="EMBL" id="KAL3887072.1"/>
    </source>
</evidence>
<dbReference type="PANTHER" id="PTHR44170">
    <property type="entry name" value="PROTEIN SIDEKICK"/>
    <property type="match status" value="1"/>
</dbReference>
<dbReference type="InterPro" id="IPR003961">
    <property type="entry name" value="FN3_dom"/>
</dbReference>
<dbReference type="InterPro" id="IPR003598">
    <property type="entry name" value="Ig_sub2"/>
</dbReference>
<reference evidence="7 8" key="1">
    <citation type="submission" date="2024-11" db="EMBL/GenBank/DDBJ databases">
        <title>Chromosome-level genome assembly of the freshwater bivalve Anodonta woodiana.</title>
        <authorList>
            <person name="Chen X."/>
        </authorList>
    </citation>
    <scope>NUCLEOTIDE SEQUENCE [LARGE SCALE GENOMIC DNA]</scope>
    <source>
        <strain evidence="7">MN2024</strain>
        <tissue evidence="7">Gills</tissue>
    </source>
</reference>
<dbReference type="InterPro" id="IPR036179">
    <property type="entry name" value="Ig-like_dom_sf"/>
</dbReference>
<keyword evidence="8" id="KW-1185">Reference proteome</keyword>
<proteinExistence type="predicted"/>
<dbReference type="AlphaFoldDB" id="A0ABD3XLF3"/>
<feature type="signal peptide" evidence="4">
    <location>
        <begin position="1"/>
        <end position="20"/>
    </location>
</feature>
<dbReference type="Gene3D" id="2.60.40.10">
    <property type="entry name" value="Immunoglobulins"/>
    <property type="match status" value="4"/>
</dbReference>
<dbReference type="SMART" id="SM00408">
    <property type="entry name" value="IGc2"/>
    <property type="match status" value="2"/>
</dbReference>
<dbReference type="Pfam" id="PF00041">
    <property type="entry name" value="fn3"/>
    <property type="match status" value="1"/>
</dbReference>
<dbReference type="InterPro" id="IPR013098">
    <property type="entry name" value="Ig_I-set"/>
</dbReference>
<dbReference type="CDD" id="cd12087">
    <property type="entry name" value="TM_EGFR-like"/>
    <property type="match status" value="1"/>
</dbReference>
<feature type="domain" description="Fibronectin type-III" evidence="6">
    <location>
        <begin position="303"/>
        <end position="401"/>
    </location>
</feature>
<feature type="chain" id="PRO_5044824502" evidence="4">
    <location>
        <begin position="21"/>
        <end position="483"/>
    </location>
</feature>
<dbReference type="EMBL" id="JBJQND010000002">
    <property type="protein sequence ID" value="KAL3887072.1"/>
    <property type="molecule type" value="Genomic_DNA"/>
</dbReference>
<evidence type="ECO:0000256" key="1">
    <source>
        <dbReference type="ARBA" id="ARBA00022737"/>
    </source>
</evidence>
<dbReference type="PROSITE" id="PS50835">
    <property type="entry name" value="IG_LIKE"/>
    <property type="match status" value="3"/>
</dbReference>
<dbReference type="Proteomes" id="UP001634394">
    <property type="component" value="Unassembled WGS sequence"/>
</dbReference>
<gene>
    <name evidence="7" type="ORF">ACJMK2_027028</name>
</gene>
<accession>A0ABD3XLF3</accession>
<feature type="domain" description="Ig-like" evidence="5">
    <location>
        <begin position="21"/>
        <end position="103"/>
    </location>
</feature>
<evidence type="ECO:0000256" key="4">
    <source>
        <dbReference type="SAM" id="SignalP"/>
    </source>
</evidence>